<dbReference type="OrthoDB" id="1743609at2759"/>
<gene>
    <name evidence="2" type="ORF">TSUD_240100</name>
</gene>
<evidence type="ECO:0000259" key="1">
    <source>
        <dbReference type="Pfam" id="PF13966"/>
    </source>
</evidence>
<proteinExistence type="predicted"/>
<name>A0A2Z6LNH0_TRISU</name>
<sequence length="174" mass="19925">MLLRDRFPRLAGLFTDQGVSVGEMCRRGWDMGGGGGPNELDRWHWRSLHSDVFTVKGAYQTLTRAEEEAEPMLNSAELVCNKVVPVKVSVFAWRFMENRIPTRDNIFKRGILNIDAQHCVLGCGFDETLSHLFFTCDKTHKVWHGMLQWLGIQSALHNNQVVHACRGDFWISSY</sequence>
<protein>
    <recommendedName>
        <fullName evidence="1">Reverse transcriptase zinc-binding domain-containing protein</fullName>
    </recommendedName>
</protein>
<feature type="domain" description="Reverse transcriptase zinc-binding" evidence="1">
    <location>
        <begin position="53"/>
        <end position="143"/>
    </location>
</feature>
<evidence type="ECO:0000313" key="2">
    <source>
        <dbReference type="EMBL" id="GAU19662.1"/>
    </source>
</evidence>
<dbReference type="PANTHER" id="PTHR36617">
    <property type="entry name" value="PROTEIN, PUTATIVE-RELATED"/>
    <property type="match status" value="1"/>
</dbReference>
<dbReference type="InterPro" id="IPR026960">
    <property type="entry name" value="RVT-Znf"/>
</dbReference>
<dbReference type="EMBL" id="DF973202">
    <property type="protein sequence ID" value="GAU19662.1"/>
    <property type="molecule type" value="Genomic_DNA"/>
</dbReference>
<dbReference type="PANTHER" id="PTHR36617:SF5">
    <property type="entry name" value="OS05G0421675 PROTEIN"/>
    <property type="match status" value="1"/>
</dbReference>
<organism evidence="2 3">
    <name type="scientific">Trifolium subterraneum</name>
    <name type="common">Subterranean clover</name>
    <dbReference type="NCBI Taxonomy" id="3900"/>
    <lineage>
        <taxon>Eukaryota</taxon>
        <taxon>Viridiplantae</taxon>
        <taxon>Streptophyta</taxon>
        <taxon>Embryophyta</taxon>
        <taxon>Tracheophyta</taxon>
        <taxon>Spermatophyta</taxon>
        <taxon>Magnoliopsida</taxon>
        <taxon>eudicotyledons</taxon>
        <taxon>Gunneridae</taxon>
        <taxon>Pentapetalae</taxon>
        <taxon>rosids</taxon>
        <taxon>fabids</taxon>
        <taxon>Fabales</taxon>
        <taxon>Fabaceae</taxon>
        <taxon>Papilionoideae</taxon>
        <taxon>50 kb inversion clade</taxon>
        <taxon>NPAAA clade</taxon>
        <taxon>Hologalegina</taxon>
        <taxon>IRL clade</taxon>
        <taxon>Trifolieae</taxon>
        <taxon>Trifolium</taxon>
    </lineage>
</organism>
<dbReference type="Pfam" id="PF13966">
    <property type="entry name" value="zf-RVT"/>
    <property type="match status" value="1"/>
</dbReference>
<accession>A0A2Z6LNH0</accession>
<evidence type="ECO:0000313" key="3">
    <source>
        <dbReference type="Proteomes" id="UP000242715"/>
    </source>
</evidence>
<dbReference type="Proteomes" id="UP000242715">
    <property type="component" value="Unassembled WGS sequence"/>
</dbReference>
<keyword evidence="3" id="KW-1185">Reference proteome</keyword>
<reference evidence="3" key="1">
    <citation type="journal article" date="2017" name="Front. Plant Sci.">
        <title>Climate Clever Clovers: New Paradigm to Reduce the Environmental Footprint of Ruminants by Breeding Low Methanogenic Forages Utilizing Haplotype Variation.</title>
        <authorList>
            <person name="Kaur P."/>
            <person name="Appels R."/>
            <person name="Bayer P.E."/>
            <person name="Keeble-Gagnere G."/>
            <person name="Wang J."/>
            <person name="Hirakawa H."/>
            <person name="Shirasawa K."/>
            <person name="Vercoe P."/>
            <person name="Stefanova K."/>
            <person name="Durmic Z."/>
            <person name="Nichols P."/>
            <person name="Revell C."/>
            <person name="Isobe S.N."/>
            <person name="Edwards D."/>
            <person name="Erskine W."/>
        </authorList>
    </citation>
    <scope>NUCLEOTIDE SEQUENCE [LARGE SCALE GENOMIC DNA]</scope>
    <source>
        <strain evidence="3">cv. Daliak</strain>
    </source>
</reference>
<dbReference type="AlphaFoldDB" id="A0A2Z6LNH0"/>